<comment type="caution">
    <text evidence="2">The sequence shown here is derived from an EMBL/GenBank/DDBJ whole genome shotgun (WGS) entry which is preliminary data.</text>
</comment>
<proteinExistence type="predicted"/>
<dbReference type="RefSeq" id="WP_067532876.1">
    <property type="nucleotide sequence ID" value="NZ_AP025567.1"/>
</dbReference>
<keyword evidence="3" id="KW-1185">Reference proteome</keyword>
<keyword evidence="1" id="KW-0812">Transmembrane</keyword>
<dbReference type="InterPro" id="IPR007211">
    <property type="entry name" value="DUF378"/>
</dbReference>
<dbReference type="Proteomes" id="UP000284841">
    <property type="component" value="Unassembled WGS sequence"/>
</dbReference>
<dbReference type="PANTHER" id="PTHR37304:SF1">
    <property type="entry name" value="MEMBRANE PROTEIN"/>
    <property type="match status" value="1"/>
</dbReference>
<dbReference type="PANTHER" id="PTHR37304">
    <property type="entry name" value="MEMBRANE PROTEIN-RELATED"/>
    <property type="match status" value="1"/>
</dbReference>
<dbReference type="EMBL" id="QRMS01000010">
    <property type="protein sequence ID" value="RHJ83137.1"/>
    <property type="molecule type" value="Genomic_DNA"/>
</dbReference>
<dbReference type="Pfam" id="PF04070">
    <property type="entry name" value="DUF378"/>
    <property type="match status" value="1"/>
</dbReference>
<accession>A0A415DTA1</accession>
<evidence type="ECO:0000313" key="3">
    <source>
        <dbReference type="Proteomes" id="UP000284841"/>
    </source>
</evidence>
<dbReference type="GeneID" id="83002712"/>
<name>A0A415DTA1_9FIRM</name>
<keyword evidence="1" id="KW-0472">Membrane</keyword>
<sequence length="65" mass="7180">MKKLILALLIIGGLNWGLIGFFKYNLVDSIFGADLFVVSRIIYALVGLAAIWAISFLFSDNTREG</sequence>
<evidence type="ECO:0000313" key="2">
    <source>
        <dbReference type="EMBL" id="RHJ83137.1"/>
    </source>
</evidence>
<dbReference type="AlphaFoldDB" id="A0A415DTA1"/>
<dbReference type="OrthoDB" id="9812136at2"/>
<dbReference type="STRING" id="1776384.GCA_900086585_00288"/>
<gene>
    <name evidence="2" type="ORF">DW099_19260</name>
</gene>
<protein>
    <submittedName>
        <fullName evidence="2">DUF378 domain-containing protein</fullName>
    </submittedName>
</protein>
<evidence type="ECO:0000256" key="1">
    <source>
        <dbReference type="SAM" id="Phobius"/>
    </source>
</evidence>
<organism evidence="2 3">
    <name type="scientific">Emergencia timonensis</name>
    <dbReference type="NCBI Taxonomy" id="1776384"/>
    <lineage>
        <taxon>Bacteria</taxon>
        <taxon>Bacillati</taxon>
        <taxon>Bacillota</taxon>
        <taxon>Clostridia</taxon>
        <taxon>Peptostreptococcales</taxon>
        <taxon>Anaerovoracaceae</taxon>
        <taxon>Emergencia</taxon>
    </lineage>
</organism>
<feature type="transmembrane region" description="Helical" evidence="1">
    <location>
        <begin position="41"/>
        <end position="59"/>
    </location>
</feature>
<reference evidence="2 3" key="1">
    <citation type="submission" date="2018-08" db="EMBL/GenBank/DDBJ databases">
        <title>A genome reference for cultivated species of the human gut microbiota.</title>
        <authorList>
            <person name="Zou Y."/>
            <person name="Xue W."/>
            <person name="Luo G."/>
        </authorList>
    </citation>
    <scope>NUCLEOTIDE SEQUENCE [LARGE SCALE GENOMIC DNA]</scope>
    <source>
        <strain evidence="2 3">AM07-24</strain>
    </source>
</reference>
<keyword evidence="1" id="KW-1133">Transmembrane helix</keyword>